<keyword evidence="1" id="KW-0472">Membrane</keyword>
<accession>A0ABQ9Z9X6</accession>
<evidence type="ECO:0000313" key="3">
    <source>
        <dbReference type="EMBL" id="KAK4009310.1"/>
    </source>
</evidence>
<dbReference type="EMBL" id="JAOYFB010000003">
    <property type="protein sequence ID" value="KAK4009310.1"/>
    <property type="molecule type" value="Genomic_DNA"/>
</dbReference>
<proteinExistence type="predicted"/>
<keyword evidence="4" id="KW-1185">Reference proteome</keyword>
<reference evidence="3 4" key="1">
    <citation type="journal article" date="2023" name="Nucleic Acids Res.">
        <title>The hologenome of Daphnia magna reveals possible DNA methylation and microbiome-mediated evolution of the host genome.</title>
        <authorList>
            <person name="Chaturvedi A."/>
            <person name="Li X."/>
            <person name="Dhandapani V."/>
            <person name="Marshall H."/>
            <person name="Kissane S."/>
            <person name="Cuenca-Cambronero M."/>
            <person name="Asole G."/>
            <person name="Calvet F."/>
            <person name="Ruiz-Romero M."/>
            <person name="Marangio P."/>
            <person name="Guigo R."/>
            <person name="Rago D."/>
            <person name="Mirbahai L."/>
            <person name="Eastwood N."/>
            <person name="Colbourne J.K."/>
            <person name="Zhou J."/>
            <person name="Mallon E."/>
            <person name="Orsini L."/>
        </authorList>
    </citation>
    <scope>NUCLEOTIDE SEQUENCE [LARGE SCALE GENOMIC DNA]</scope>
    <source>
        <strain evidence="3">LRV0_1</strain>
    </source>
</reference>
<feature type="domain" description="CxC3 like cysteine cluster" evidence="2">
    <location>
        <begin position="183"/>
        <end position="300"/>
    </location>
</feature>
<protein>
    <recommendedName>
        <fullName evidence="2">CxC3 like cysteine cluster domain-containing protein</fullName>
    </recommendedName>
</protein>
<dbReference type="Pfam" id="PF18804">
    <property type="entry name" value="CxC3"/>
    <property type="match status" value="1"/>
</dbReference>
<keyword evidence="1" id="KW-0812">Transmembrane</keyword>
<evidence type="ECO:0000259" key="2">
    <source>
        <dbReference type="Pfam" id="PF18804"/>
    </source>
</evidence>
<comment type="caution">
    <text evidence="3">The sequence shown here is derived from an EMBL/GenBank/DDBJ whole genome shotgun (WGS) entry which is preliminary data.</text>
</comment>
<evidence type="ECO:0000313" key="4">
    <source>
        <dbReference type="Proteomes" id="UP001234178"/>
    </source>
</evidence>
<evidence type="ECO:0000256" key="1">
    <source>
        <dbReference type="SAM" id="Phobius"/>
    </source>
</evidence>
<name>A0ABQ9Z9X6_9CRUS</name>
<dbReference type="InterPro" id="IPR040564">
    <property type="entry name" value="CxC3-like"/>
</dbReference>
<feature type="transmembrane region" description="Helical" evidence="1">
    <location>
        <begin position="311"/>
        <end position="332"/>
    </location>
</feature>
<sequence length="351" mass="39883">MQTARIFSCVDPVFTGIEVPNWTTDSPLFNVGTDDYPVLFESIESSTVLESILRDVQEEHHFTNRDMENEELLRKEKITVNKQHAKRMAQISKDWEDNLNIAMKAWIESYATVPSTCWICKKGINSNYIHCTTCVKVYCSQCDIAFHTSTTLHNRDLMQSTNVVKLKAKEFWDMTEYVVVVKDVPVPCFVPLECNSCHLKNSLNLEPSKEVSMIVCTSEGRFDLNGASFRCLNTSCEYHKEPVLASMPDYVISGLWPGSPTRSCTLFTKSVLVKWFHLKHKTPSTAAMKYLEVLEKMATESGRVLLPSWHIVGWVVTITLFGQLVATILYAADCQYLVTTFSLPQIPKKVP</sequence>
<organism evidence="3 4">
    <name type="scientific">Daphnia magna</name>
    <dbReference type="NCBI Taxonomy" id="35525"/>
    <lineage>
        <taxon>Eukaryota</taxon>
        <taxon>Metazoa</taxon>
        <taxon>Ecdysozoa</taxon>
        <taxon>Arthropoda</taxon>
        <taxon>Crustacea</taxon>
        <taxon>Branchiopoda</taxon>
        <taxon>Diplostraca</taxon>
        <taxon>Cladocera</taxon>
        <taxon>Anomopoda</taxon>
        <taxon>Daphniidae</taxon>
        <taxon>Daphnia</taxon>
    </lineage>
</organism>
<dbReference type="PANTHER" id="PTHR33104">
    <property type="entry name" value="SI:DKEY-29D5.2"/>
    <property type="match status" value="1"/>
</dbReference>
<dbReference type="Proteomes" id="UP001234178">
    <property type="component" value="Unassembled WGS sequence"/>
</dbReference>
<gene>
    <name evidence="3" type="ORF">OUZ56_018427</name>
</gene>
<keyword evidence="1" id="KW-1133">Transmembrane helix</keyword>
<dbReference type="PANTHER" id="PTHR33104:SF2">
    <property type="entry name" value="CXC3 LIKE CYSTEINE CLUSTER DOMAIN-CONTAINING PROTEIN"/>
    <property type="match status" value="1"/>
</dbReference>